<gene>
    <name evidence="1" type="ORF">SIL78_02580</name>
</gene>
<evidence type="ECO:0000313" key="2">
    <source>
        <dbReference type="Proteomes" id="UP001276761"/>
    </source>
</evidence>
<dbReference type="EMBL" id="JAWXXT010000001">
    <property type="protein sequence ID" value="MDX5976442.1"/>
    <property type="molecule type" value="Genomic_DNA"/>
</dbReference>
<sequence length="46" mass="4935">MRTLRHFACALACVFVGQALGKRGSTPVTTCLFTGKPHLAAERFGI</sequence>
<accession>A0AAJ2RRL6</accession>
<comment type="caution">
    <text evidence="1">The sequence shown here is derived from an EMBL/GenBank/DDBJ whole genome shotgun (WGS) entry which is preliminary data.</text>
</comment>
<dbReference type="GeneID" id="303164351"/>
<protein>
    <submittedName>
        <fullName evidence="1">Uncharacterized protein</fullName>
    </submittedName>
</protein>
<name>A0AAJ2RRL6_9GAMM</name>
<proteinExistence type="predicted"/>
<dbReference type="AlphaFoldDB" id="A0AAJ2RRL6"/>
<evidence type="ECO:0000313" key="1">
    <source>
        <dbReference type="EMBL" id="MDX5976442.1"/>
    </source>
</evidence>
<organism evidence="1 2">
    <name type="scientific">Vreelandella alkaliphila</name>
    <dbReference type="NCBI Taxonomy" id="272774"/>
    <lineage>
        <taxon>Bacteria</taxon>
        <taxon>Pseudomonadati</taxon>
        <taxon>Pseudomonadota</taxon>
        <taxon>Gammaproteobacteria</taxon>
        <taxon>Oceanospirillales</taxon>
        <taxon>Halomonadaceae</taxon>
        <taxon>Vreelandella</taxon>
    </lineage>
</organism>
<reference evidence="1" key="1">
    <citation type="submission" date="2023-11" db="EMBL/GenBank/DDBJ databases">
        <title>MicrobeMod: A computational toolkit for identifying prokaryotic methylation and restriction-modification with nanopore sequencing.</title>
        <authorList>
            <person name="Crits-Christoph A."/>
            <person name="Kang S.C."/>
            <person name="Lee H."/>
            <person name="Ostrov N."/>
        </authorList>
    </citation>
    <scope>NUCLEOTIDE SEQUENCE</scope>
    <source>
        <strain evidence="1">ATCC BAA-953</strain>
    </source>
</reference>
<dbReference type="RefSeq" id="WP_167457118.1">
    <property type="nucleotide sequence ID" value="NZ_CANKXH010000001.1"/>
</dbReference>
<dbReference type="Proteomes" id="UP001276761">
    <property type="component" value="Unassembled WGS sequence"/>
</dbReference>